<evidence type="ECO:0000256" key="4">
    <source>
        <dbReference type="ARBA" id="ARBA00022801"/>
    </source>
</evidence>
<accession>A0A9Q9MG53</accession>
<dbReference type="Proteomes" id="UP001058003">
    <property type="component" value="Chromosome"/>
</dbReference>
<dbReference type="EC" id="3.2.1.21" evidence="3 11"/>
<keyword evidence="4 11" id="KW-0378">Hydrolase</keyword>
<dbReference type="GO" id="GO:0005829">
    <property type="term" value="C:cytosol"/>
    <property type="evidence" value="ECO:0007669"/>
    <property type="project" value="TreeGrafter"/>
</dbReference>
<dbReference type="KEGG" id="daur:Daura_43685"/>
<dbReference type="EMBL" id="CP073767">
    <property type="protein sequence ID" value="UWZ53380.1"/>
    <property type="molecule type" value="Genomic_DNA"/>
</dbReference>
<keyword evidence="8" id="KW-0624">Polysaccharide degradation</keyword>
<feature type="binding site" evidence="10">
    <location>
        <position position="18"/>
    </location>
    <ligand>
        <name>substrate</name>
    </ligand>
</feature>
<evidence type="ECO:0000256" key="9">
    <source>
        <dbReference type="PIRSR" id="PIRSR617736-1"/>
    </source>
</evidence>
<dbReference type="InterPro" id="IPR017853">
    <property type="entry name" value="GH"/>
</dbReference>
<protein>
    <recommendedName>
        <fullName evidence="3 11">Beta-glucosidase</fullName>
        <ecNumber evidence="3 11">3.2.1.21</ecNumber>
    </recommendedName>
</protein>
<dbReference type="InterPro" id="IPR017736">
    <property type="entry name" value="Glyco_hydro_1_beta-glucosidase"/>
</dbReference>
<keyword evidence="13" id="KW-1185">Reference proteome</keyword>
<dbReference type="AlphaFoldDB" id="A0A9Q9MG53"/>
<evidence type="ECO:0000256" key="2">
    <source>
        <dbReference type="ARBA" id="ARBA00010838"/>
    </source>
</evidence>
<dbReference type="InterPro" id="IPR001360">
    <property type="entry name" value="Glyco_hydro_1"/>
</dbReference>
<dbReference type="OrthoDB" id="3182512at2"/>
<name>A0A9Q9MG53_9ACTN</name>
<feature type="active site" description="Proton donor" evidence="9">
    <location>
        <position position="164"/>
    </location>
</feature>
<evidence type="ECO:0000256" key="6">
    <source>
        <dbReference type="ARBA" id="ARBA00023277"/>
    </source>
</evidence>
<evidence type="ECO:0000256" key="5">
    <source>
        <dbReference type="ARBA" id="ARBA00023001"/>
    </source>
</evidence>
<evidence type="ECO:0000313" key="13">
    <source>
        <dbReference type="Proteomes" id="UP001058003"/>
    </source>
</evidence>
<evidence type="ECO:0000256" key="8">
    <source>
        <dbReference type="ARBA" id="ARBA00023326"/>
    </source>
</evidence>
<dbReference type="GO" id="GO:0008422">
    <property type="term" value="F:beta-glucosidase activity"/>
    <property type="evidence" value="ECO:0007669"/>
    <property type="project" value="UniProtKB-EC"/>
</dbReference>
<evidence type="ECO:0000256" key="7">
    <source>
        <dbReference type="ARBA" id="ARBA00023295"/>
    </source>
</evidence>
<dbReference type="PROSITE" id="PS00653">
    <property type="entry name" value="GLYCOSYL_HYDROL_F1_2"/>
    <property type="match status" value="1"/>
</dbReference>
<reference evidence="12" key="1">
    <citation type="submission" date="2021-04" db="EMBL/GenBank/DDBJ databases">
        <title>Dactylosporangium aurantiacum NRRL B-8018 full assembly.</title>
        <authorList>
            <person name="Hartkoorn R.C."/>
            <person name="Beaudoing E."/>
            <person name="Hot D."/>
        </authorList>
    </citation>
    <scope>NUCLEOTIDE SEQUENCE</scope>
    <source>
        <strain evidence="12">NRRL B-8018</strain>
    </source>
</reference>
<dbReference type="Pfam" id="PF00232">
    <property type="entry name" value="Glyco_hydro_1"/>
    <property type="match status" value="1"/>
</dbReference>
<evidence type="ECO:0000256" key="11">
    <source>
        <dbReference type="RuleBase" id="RU361175"/>
    </source>
</evidence>
<dbReference type="PANTHER" id="PTHR10353">
    <property type="entry name" value="GLYCOSYL HYDROLASE"/>
    <property type="match status" value="1"/>
</dbReference>
<feature type="active site" description="Nucleophile" evidence="9">
    <location>
        <position position="353"/>
    </location>
</feature>
<comment type="similarity">
    <text evidence="2 11">Belongs to the glycosyl hydrolase 1 family.</text>
</comment>
<keyword evidence="7 11" id="KW-0326">Glycosidase</keyword>
<dbReference type="RefSeq" id="WP_033362444.1">
    <property type="nucleotide sequence ID" value="NZ_CP073767.1"/>
</dbReference>
<dbReference type="NCBIfam" id="TIGR03356">
    <property type="entry name" value="BGL"/>
    <property type="match status" value="1"/>
</dbReference>
<sequence length="449" mass="49273">MSDFPTGFQFGVSTAAYQIEGAVDEDGRGPSIWDTFSRTPGTTRGGATGDVACDHYHRWESDLDLIQELGATAYRCSVAWPRVQPTGEGPANAAGLAFYDRLVDGMLTRGIDPVVTLFHWDLPQALQDRGGWADRDTAMRFGEYAELVGEALGDRVKLWVTLNEPYIHLVLGHVLGIHAPGLRLGMDLLPVIHHQLLGHGLAVSALRRVSTAPVTLANNYSPVWPKSDAEDDQTAAMFYDLVQNRLFTDPVLLGEYPPIVEGLTGGADIDSIVLDGDLRVISQPIDALGVNYYNPSLISAPLPGEDLPFSRLDITGYPTTDFGWPVVPSALRDLLVTLRGTYGDRLPPIWITESGCSYAPVDDQFRIDYHAGHLDAVREAIAAGVDVRGYCAWSLLDNFEWAEGYDQRFGLVHVDFTTQERTRRASFDWFRRVCTSAAPRPDLQGGPTG</sequence>
<feature type="binding site" evidence="10">
    <location>
        <position position="293"/>
    </location>
    <ligand>
        <name>substrate</name>
    </ligand>
</feature>
<evidence type="ECO:0000256" key="1">
    <source>
        <dbReference type="ARBA" id="ARBA00000448"/>
    </source>
</evidence>
<dbReference type="GO" id="GO:0030245">
    <property type="term" value="P:cellulose catabolic process"/>
    <property type="evidence" value="ECO:0007669"/>
    <property type="project" value="UniProtKB-KW"/>
</dbReference>
<dbReference type="SUPFAM" id="SSF51445">
    <property type="entry name" value="(Trans)glycosidases"/>
    <property type="match status" value="1"/>
</dbReference>
<feature type="binding site" evidence="10">
    <location>
        <position position="119"/>
    </location>
    <ligand>
        <name>substrate</name>
    </ligand>
</feature>
<proteinExistence type="inferred from homology"/>
<dbReference type="InterPro" id="IPR033132">
    <property type="entry name" value="GH_1_N_CS"/>
</dbReference>
<gene>
    <name evidence="12" type="ORF">Daura_43685</name>
</gene>
<keyword evidence="5" id="KW-0136">Cellulose degradation</keyword>
<organism evidence="12 13">
    <name type="scientific">Dactylosporangium aurantiacum</name>
    <dbReference type="NCBI Taxonomy" id="35754"/>
    <lineage>
        <taxon>Bacteria</taxon>
        <taxon>Bacillati</taxon>
        <taxon>Actinomycetota</taxon>
        <taxon>Actinomycetes</taxon>
        <taxon>Micromonosporales</taxon>
        <taxon>Micromonosporaceae</taxon>
        <taxon>Dactylosporangium</taxon>
    </lineage>
</organism>
<feature type="binding site" evidence="10">
    <location>
        <position position="163"/>
    </location>
    <ligand>
        <name>substrate</name>
    </ligand>
</feature>
<evidence type="ECO:0000256" key="10">
    <source>
        <dbReference type="PIRSR" id="PIRSR617736-2"/>
    </source>
</evidence>
<comment type="catalytic activity">
    <reaction evidence="1 11">
        <text>Hydrolysis of terminal, non-reducing beta-D-glucosyl residues with release of beta-D-glucose.</text>
        <dbReference type="EC" id="3.2.1.21"/>
    </reaction>
</comment>
<feature type="binding site" evidence="10">
    <location>
        <begin position="400"/>
        <end position="401"/>
    </location>
    <ligand>
        <name>substrate</name>
    </ligand>
</feature>
<dbReference type="FunFam" id="3.20.20.80:FF:000004">
    <property type="entry name" value="Beta-glucosidase 6-phospho-beta-glucosidase"/>
    <property type="match status" value="1"/>
</dbReference>
<dbReference type="PRINTS" id="PR00131">
    <property type="entry name" value="GLHYDRLASE1"/>
</dbReference>
<dbReference type="Gene3D" id="3.20.20.80">
    <property type="entry name" value="Glycosidases"/>
    <property type="match status" value="1"/>
</dbReference>
<evidence type="ECO:0000256" key="3">
    <source>
        <dbReference type="ARBA" id="ARBA00012744"/>
    </source>
</evidence>
<feature type="binding site" evidence="10">
    <location>
        <position position="393"/>
    </location>
    <ligand>
        <name>substrate</name>
    </ligand>
</feature>
<keyword evidence="6" id="KW-0119">Carbohydrate metabolism</keyword>
<evidence type="ECO:0000313" key="12">
    <source>
        <dbReference type="EMBL" id="UWZ53380.1"/>
    </source>
</evidence>
<dbReference type="PANTHER" id="PTHR10353:SF36">
    <property type="entry name" value="LP05116P"/>
    <property type="match status" value="1"/>
</dbReference>